<evidence type="ECO:0008006" key="3">
    <source>
        <dbReference type="Google" id="ProtNLM"/>
    </source>
</evidence>
<dbReference type="Pfam" id="PF13651">
    <property type="entry name" value="EcoRI_methylase"/>
    <property type="match status" value="1"/>
</dbReference>
<dbReference type="PROSITE" id="PS00092">
    <property type="entry name" value="N6_MTASE"/>
    <property type="match status" value="1"/>
</dbReference>
<protein>
    <recommendedName>
        <fullName evidence="3">DNA methyltransferase</fullName>
    </recommendedName>
</protein>
<dbReference type="InterPro" id="IPR002052">
    <property type="entry name" value="DNA_methylase_N6_adenine_CS"/>
</dbReference>
<evidence type="ECO:0000313" key="2">
    <source>
        <dbReference type="Proteomes" id="UP000837803"/>
    </source>
</evidence>
<dbReference type="Proteomes" id="UP000837803">
    <property type="component" value="Unassembled WGS sequence"/>
</dbReference>
<keyword evidence="2" id="KW-1185">Reference proteome</keyword>
<reference evidence="1" key="1">
    <citation type="submission" date="2021-12" db="EMBL/GenBank/DDBJ databases">
        <authorList>
            <person name="Rodrigo-Torres L."/>
            <person name="Arahal R. D."/>
            <person name="Lucena T."/>
        </authorList>
    </citation>
    <scope>NUCLEOTIDE SEQUENCE</scope>
    <source>
        <strain evidence="1">CECT 8419</strain>
    </source>
</reference>
<proteinExistence type="predicted"/>
<dbReference type="InterPro" id="IPR025247">
    <property type="entry name" value="EcoRI-like_methylase"/>
</dbReference>
<name>A0ABM9B567_9BACT</name>
<dbReference type="RefSeq" id="WP_238752284.1">
    <property type="nucleotide sequence ID" value="NZ_CAKLPZ010000005.1"/>
</dbReference>
<organism evidence="1 2">
    <name type="scientific">Neolewinella maritima</name>
    <dbReference type="NCBI Taxonomy" id="1383882"/>
    <lineage>
        <taxon>Bacteria</taxon>
        <taxon>Pseudomonadati</taxon>
        <taxon>Bacteroidota</taxon>
        <taxon>Saprospiria</taxon>
        <taxon>Saprospirales</taxon>
        <taxon>Lewinellaceae</taxon>
        <taxon>Neolewinella</taxon>
    </lineage>
</organism>
<dbReference type="EMBL" id="CAKLPZ010000005">
    <property type="protein sequence ID" value="CAH1002450.1"/>
    <property type="molecule type" value="Genomic_DNA"/>
</dbReference>
<evidence type="ECO:0000313" key="1">
    <source>
        <dbReference type="EMBL" id="CAH1002450.1"/>
    </source>
</evidence>
<accession>A0ABM9B567</accession>
<sequence>MKNASLATAKREKNDEFYTIYHSIEKEMNAYLEFNPDVFRNKVVLLPCDDPEWSNFTKYFAQNFSRFGLKKLISTSYSIDSKKHTSDYQPSLFETSDPSYDEVKAIKNGKIFELGYDKTGDGKIDIQDLEWKYLEGNGDFKSKEITNLRDQSDIIITNPPFSLFREFVEWVFDANKLFSVVGSMSAANYKEIFPLVQNDKLWLGATANGSDMVFSVPEGAVVKEKDKEKAEKLGYIGNYTRLGNSCWFTNIDHGRRHQPIPLMTQKDVVKFGLKKPFEKYVNYDAIEVPKVKFIPSDYAGVMGVPVSFLAKHNPNQFEIVGMCENENLYDLKSRVFTREECKQAYLAKFGKKGSYDLNSNGVVERDGLLVKVFQRILINHK</sequence>
<comment type="caution">
    <text evidence="1">The sequence shown here is derived from an EMBL/GenBank/DDBJ whole genome shotgun (WGS) entry which is preliminary data.</text>
</comment>
<gene>
    <name evidence="1" type="ORF">LEM8419_03329</name>
</gene>